<comment type="caution">
    <text evidence="2">The sequence shown here is derived from an EMBL/GenBank/DDBJ whole genome shotgun (WGS) entry which is preliminary data.</text>
</comment>
<dbReference type="OrthoDB" id="56732at2157"/>
<reference evidence="2 3" key="2">
    <citation type="submission" date="2015-09" db="EMBL/GenBank/DDBJ databases">
        <title>Heavy metals and arsenic resistance mechanisms in polyextremophilic archaea of the family Ferroplasmaceae.</title>
        <authorList>
            <person name="Bulaev A.G."/>
            <person name="Kanygina A.V."/>
        </authorList>
    </citation>
    <scope>NUCLEOTIDE SEQUENCE [LARGE SCALE GENOMIC DNA]</scope>
    <source>
        <strain evidence="2 3">VT</strain>
    </source>
</reference>
<sequence>MAVTPRKGVFIPRRAVYVRKRKHSSRERFEPGYITKEKQKLKNEKDNIINLRKALNKCGGRNDCIRKVVRRSRICYHDVIESEEKIDRIYLRNGAYFHLENNKWFYHKKE</sequence>
<dbReference type="EMBL" id="LJCQ01000159">
    <property type="protein sequence ID" value="KPV46946.1"/>
    <property type="molecule type" value="Genomic_DNA"/>
</dbReference>
<organism evidence="2 3">
    <name type="scientific">Acidiplasma aeolicum</name>
    <dbReference type="NCBI Taxonomy" id="507754"/>
    <lineage>
        <taxon>Archaea</taxon>
        <taxon>Methanobacteriati</taxon>
        <taxon>Thermoplasmatota</taxon>
        <taxon>Thermoplasmata</taxon>
        <taxon>Thermoplasmatales</taxon>
        <taxon>Ferroplasmaceae</taxon>
        <taxon>Acidiplasma</taxon>
    </lineage>
</organism>
<keyword evidence="3" id="KW-1185">Reference proteome</keyword>
<dbReference type="Proteomes" id="UP000050515">
    <property type="component" value="Unassembled WGS sequence"/>
</dbReference>
<dbReference type="AlphaFoldDB" id="A0A0Q0RRE3"/>
<dbReference type="GeneID" id="84222593"/>
<evidence type="ECO:0000313" key="4">
    <source>
        <dbReference type="Proteomes" id="UP000050515"/>
    </source>
</evidence>
<dbReference type="RefSeq" id="WP_048101424.1">
    <property type="nucleotide sequence ID" value="NZ_JBBYJF010000012.1"/>
</dbReference>
<name>A0A0Q0RRE3_9ARCH</name>
<dbReference type="PATRIC" id="fig|507754.4.peg.964"/>
<evidence type="ECO:0000313" key="1">
    <source>
        <dbReference type="EMBL" id="KPV46946.1"/>
    </source>
</evidence>
<gene>
    <name evidence="2" type="ORF">AOG54_03450</name>
    <name evidence="1" type="ORF">SE19_03295</name>
</gene>
<proteinExistence type="predicted"/>
<evidence type="ECO:0000313" key="3">
    <source>
        <dbReference type="Proteomes" id="UP000050320"/>
    </source>
</evidence>
<dbReference type="Proteomes" id="UP000050320">
    <property type="component" value="Unassembled WGS sequence"/>
</dbReference>
<dbReference type="EMBL" id="LKBG01000189">
    <property type="protein sequence ID" value="KQB34909.1"/>
    <property type="molecule type" value="Genomic_DNA"/>
</dbReference>
<evidence type="ECO:0000313" key="2">
    <source>
        <dbReference type="EMBL" id="KQB34909.1"/>
    </source>
</evidence>
<reference evidence="1 4" key="1">
    <citation type="submission" date="2015-09" db="EMBL/GenBank/DDBJ databases">
        <title>Draft genome sequence of Acidiplasma aeolicum DSM 18409.</title>
        <authorList>
            <person name="Hemp J."/>
        </authorList>
    </citation>
    <scope>NUCLEOTIDE SEQUENCE [LARGE SCALE GENOMIC DNA]</scope>
    <source>
        <strain evidence="1 4">V</strain>
    </source>
</reference>
<accession>A0A0Q0RRE3</accession>
<protein>
    <submittedName>
        <fullName evidence="2">Uncharacterized protein</fullName>
    </submittedName>
</protein>